<dbReference type="Proteomes" id="UP001301958">
    <property type="component" value="Unassembled WGS sequence"/>
</dbReference>
<proteinExistence type="predicted"/>
<accession>A0AAN7H5J3</accession>
<gene>
    <name evidence="1" type="ORF">QBC38DRAFT_464848</name>
</gene>
<evidence type="ECO:0000313" key="1">
    <source>
        <dbReference type="EMBL" id="KAK4231902.1"/>
    </source>
</evidence>
<evidence type="ECO:0000313" key="2">
    <source>
        <dbReference type="Proteomes" id="UP001301958"/>
    </source>
</evidence>
<dbReference type="AlphaFoldDB" id="A0AAN7H5J3"/>
<name>A0AAN7H5J3_9PEZI</name>
<comment type="caution">
    <text evidence="1">The sequence shown here is derived from an EMBL/GenBank/DDBJ whole genome shotgun (WGS) entry which is preliminary data.</text>
</comment>
<sequence>MSELNWYPLDQILQREVDRWQKEKYVYDPQVYNNIRVGKIWLEEDVNDAVEAWEGLLKVLCVKEEEIGEPISKKVLDGLKMNDFAKAFLGSMRRPKNKKLKVAPGIGVFDEEGILKAYAGEDEQSSKRLNRESYDSDGMKLVPKEVHGIPSLLFPAVEKAKKFVRWDREQIPYPGLLNGMAGLYANGDDLDGDVIRFVSPAGRMDSCQFAGVCPWSPGRFARLSEVLRWWTNLIEEGIWKVGEEGVIESADWFDVHREMYDNSDMLDWNNFNDYEYAEKSEVVQMNDEC</sequence>
<reference evidence="1" key="1">
    <citation type="journal article" date="2023" name="Mol. Phylogenet. Evol.">
        <title>Genome-scale phylogeny and comparative genomics of the fungal order Sordariales.</title>
        <authorList>
            <person name="Hensen N."/>
            <person name="Bonometti L."/>
            <person name="Westerberg I."/>
            <person name="Brannstrom I.O."/>
            <person name="Guillou S."/>
            <person name="Cros-Aarteil S."/>
            <person name="Calhoun S."/>
            <person name="Haridas S."/>
            <person name="Kuo A."/>
            <person name="Mondo S."/>
            <person name="Pangilinan J."/>
            <person name="Riley R."/>
            <person name="LaButti K."/>
            <person name="Andreopoulos B."/>
            <person name="Lipzen A."/>
            <person name="Chen C."/>
            <person name="Yan M."/>
            <person name="Daum C."/>
            <person name="Ng V."/>
            <person name="Clum A."/>
            <person name="Steindorff A."/>
            <person name="Ohm R.A."/>
            <person name="Martin F."/>
            <person name="Silar P."/>
            <person name="Natvig D.O."/>
            <person name="Lalanne C."/>
            <person name="Gautier V."/>
            <person name="Ament-Velasquez S.L."/>
            <person name="Kruys A."/>
            <person name="Hutchinson M.I."/>
            <person name="Powell A.J."/>
            <person name="Barry K."/>
            <person name="Miller A.N."/>
            <person name="Grigoriev I.V."/>
            <person name="Debuchy R."/>
            <person name="Gladieux P."/>
            <person name="Hiltunen Thoren M."/>
            <person name="Johannesson H."/>
        </authorList>
    </citation>
    <scope>NUCLEOTIDE SEQUENCE</scope>
    <source>
        <strain evidence="1">CBS 990.96</strain>
    </source>
</reference>
<protein>
    <submittedName>
        <fullName evidence="1">Uncharacterized protein</fullName>
    </submittedName>
</protein>
<dbReference type="EMBL" id="MU865290">
    <property type="protein sequence ID" value="KAK4231902.1"/>
    <property type="molecule type" value="Genomic_DNA"/>
</dbReference>
<reference evidence="1" key="2">
    <citation type="submission" date="2023-05" db="EMBL/GenBank/DDBJ databases">
        <authorList>
            <consortium name="Lawrence Berkeley National Laboratory"/>
            <person name="Steindorff A."/>
            <person name="Hensen N."/>
            <person name="Bonometti L."/>
            <person name="Westerberg I."/>
            <person name="Brannstrom I.O."/>
            <person name="Guillou S."/>
            <person name="Cros-Aarteil S."/>
            <person name="Calhoun S."/>
            <person name="Haridas S."/>
            <person name="Kuo A."/>
            <person name="Mondo S."/>
            <person name="Pangilinan J."/>
            <person name="Riley R."/>
            <person name="Labutti K."/>
            <person name="Andreopoulos B."/>
            <person name="Lipzen A."/>
            <person name="Chen C."/>
            <person name="Yanf M."/>
            <person name="Daum C."/>
            <person name="Ng V."/>
            <person name="Clum A."/>
            <person name="Ohm R."/>
            <person name="Martin F."/>
            <person name="Silar P."/>
            <person name="Natvig D."/>
            <person name="Lalanne C."/>
            <person name="Gautier V."/>
            <person name="Ament-Velasquez S.L."/>
            <person name="Kruys A."/>
            <person name="Hutchinson M.I."/>
            <person name="Powell A.J."/>
            <person name="Barry K."/>
            <person name="Miller A.N."/>
            <person name="Grigoriev I.V."/>
            <person name="Debuchy R."/>
            <person name="Gladieux P."/>
            <person name="Thoren M.H."/>
            <person name="Johannesson H."/>
        </authorList>
    </citation>
    <scope>NUCLEOTIDE SEQUENCE</scope>
    <source>
        <strain evidence="1">CBS 990.96</strain>
    </source>
</reference>
<organism evidence="1 2">
    <name type="scientific">Podospora fimiseda</name>
    <dbReference type="NCBI Taxonomy" id="252190"/>
    <lineage>
        <taxon>Eukaryota</taxon>
        <taxon>Fungi</taxon>
        <taxon>Dikarya</taxon>
        <taxon>Ascomycota</taxon>
        <taxon>Pezizomycotina</taxon>
        <taxon>Sordariomycetes</taxon>
        <taxon>Sordariomycetidae</taxon>
        <taxon>Sordariales</taxon>
        <taxon>Podosporaceae</taxon>
        <taxon>Podospora</taxon>
    </lineage>
</organism>
<keyword evidence="2" id="KW-1185">Reference proteome</keyword>